<protein>
    <recommendedName>
        <fullName evidence="2">STAS domain-containing protein</fullName>
    </recommendedName>
</protein>
<proteinExistence type="predicted"/>
<evidence type="ECO:0000256" key="1">
    <source>
        <dbReference type="ARBA" id="ARBA00022553"/>
    </source>
</evidence>
<dbReference type="Pfam" id="PF01740">
    <property type="entry name" value="STAS"/>
    <property type="match status" value="1"/>
</dbReference>
<dbReference type="CDD" id="cd07041">
    <property type="entry name" value="STAS_RsbR_RsbS_like"/>
    <property type="match status" value="1"/>
</dbReference>
<feature type="domain" description="STAS" evidence="2">
    <location>
        <begin position="1"/>
        <end position="70"/>
    </location>
</feature>
<dbReference type="PANTHER" id="PTHR33745:SF3">
    <property type="entry name" value="RSBT CO-ANTAGONIST PROTEIN RSBRC"/>
    <property type="match status" value="1"/>
</dbReference>
<evidence type="ECO:0000259" key="2">
    <source>
        <dbReference type="PROSITE" id="PS50801"/>
    </source>
</evidence>
<dbReference type="EMBL" id="CP012673">
    <property type="protein sequence ID" value="AUX46337.1"/>
    <property type="molecule type" value="Genomic_DNA"/>
</dbReference>
<dbReference type="PROSITE" id="PS50801">
    <property type="entry name" value="STAS"/>
    <property type="match status" value="1"/>
</dbReference>
<dbReference type="InterPro" id="IPR051932">
    <property type="entry name" value="Bact_StressResp_Reg"/>
</dbReference>
<keyword evidence="1" id="KW-0597">Phosphoprotein</keyword>
<organism evidence="3 4">
    <name type="scientific">Sorangium cellulosum</name>
    <name type="common">Polyangium cellulosum</name>
    <dbReference type="NCBI Taxonomy" id="56"/>
    <lineage>
        <taxon>Bacteria</taxon>
        <taxon>Pseudomonadati</taxon>
        <taxon>Myxococcota</taxon>
        <taxon>Polyangia</taxon>
        <taxon>Polyangiales</taxon>
        <taxon>Polyangiaceae</taxon>
        <taxon>Sorangium</taxon>
    </lineage>
</organism>
<sequence length="78" mass="7997">MAIIDVTGVPHIDTASASTLLQVARAARLLGAQFVLTGIRPEVSRAIVGLDVEFGGIVVRRDLQRGIAFATAAGSPAA</sequence>
<accession>A0A2L0F481</accession>
<gene>
    <name evidence="3" type="ORF">SOCE26_078430</name>
</gene>
<dbReference type="Proteomes" id="UP000238348">
    <property type="component" value="Chromosome"/>
</dbReference>
<dbReference type="InterPro" id="IPR036513">
    <property type="entry name" value="STAS_dom_sf"/>
</dbReference>
<evidence type="ECO:0000313" key="4">
    <source>
        <dbReference type="Proteomes" id="UP000238348"/>
    </source>
</evidence>
<dbReference type="InterPro" id="IPR002645">
    <property type="entry name" value="STAS_dom"/>
</dbReference>
<reference evidence="3 4" key="1">
    <citation type="submission" date="2015-09" db="EMBL/GenBank/DDBJ databases">
        <title>Sorangium comparison.</title>
        <authorList>
            <person name="Zaburannyi N."/>
            <person name="Bunk B."/>
            <person name="Overmann J."/>
            <person name="Mueller R."/>
        </authorList>
    </citation>
    <scope>NUCLEOTIDE SEQUENCE [LARGE SCALE GENOMIC DNA]</scope>
    <source>
        <strain evidence="3 4">So ce26</strain>
    </source>
</reference>
<evidence type="ECO:0000313" key="3">
    <source>
        <dbReference type="EMBL" id="AUX46337.1"/>
    </source>
</evidence>
<dbReference type="AlphaFoldDB" id="A0A2L0F481"/>
<dbReference type="Gene3D" id="3.30.750.24">
    <property type="entry name" value="STAS domain"/>
    <property type="match status" value="1"/>
</dbReference>
<dbReference type="SUPFAM" id="SSF52091">
    <property type="entry name" value="SpoIIaa-like"/>
    <property type="match status" value="1"/>
</dbReference>
<dbReference type="PANTHER" id="PTHR33745">
    <property type="entry name" value="RSBT ANTAGONIST PROTEIN RSBS-RELATED"/>
    <property type="match status" value="1"/>
</dbReference>
<name>A0A2L0F481_SORCE</name>